<dbReference type="Proteomes" id="UP000076661">
    <property type="component" value="Unassembled WGS sequence"/>
</dbReference>
<evidence type="ECO:0000313" key="1">
    <source>
        <dbReference type="EMBL" id="KZN66269.1"/>
    </source>
</evidence>
<sequence>MSRDSEEIRNSIWQTYVSAGFLDKVRPSDFMMEKGEIPNLHGMSFQESKALLKNLLTTNGWTRLDARFRKYKQRQLGQLTTITLHKKTLAKLEYLKSELAVDDYDMLFEYLLDPEENLSDILKRINGFPLSVTQNY</sequence>
<dbReference type="PATRIC" id="fig|1365257.3.peg.2757"/>
<accession>A0A167MER6</accession>
<protein>
    <submittedName>
        <fullName evidence="1">Uncharacterized protein</fullName>
    </submittedName>
</protein>
<dbReference type="AlphaFoldDB" id="A0A167MER6"/>
<proteinExistence type="predicted"/>
<gene>
    <name evidence="1" type="ORF">N478_20345</name>
</gene>
<organism evidence="1 2">
    <name type="scientific">Pseudoalteromonas luteoviolacea S4060-1</name>
    <dbReference type="NCBI Taxonomy" id="1365257"/>
    <lineage>
        <taxon>Bacteria</taxon>
        <taxon>Pseudomonadati</taxon>
        <taxon>Pseudomonadota</taxon>
        <taxon>Gammaproteobacteria</taxon>
        <taxon>Alteromonadales</taxon>
        <taxon>Pseudoalteromonadaceae</taxon>
        <taxon>Pseudoalteromonas</taxon>
    </lineage>
</organism>
<evidence type="ECO:0000313" key="2">
    <source>
        <dbReference type="Proteomes" id="UP000076661"/>
    </source>
</evidence>
<dbReference type="EMBL" id="AUXX01000018">
    <property type="protein sequence ID" value="KZN66269.1"/>
    <property type="molecule type" value="Genomic_DNA"/>
</dbReference>
<reference evidence="1 2" key="1">
    <citation type="submission" date="2013-07" db="EMBL/GenBank/DDBJ databases">
        <title>Comparative Genomic and Metabolomic Analysis of Twelve Strains of Pseudoalteromonas luteoviolacea.</title>
        <authorList>
            <person name="Vynne N.G."/>
            <person name="Mansson M."/>
            <person name="Gram L."/>
        </authorList>
    </citation>
    <scope>NUCLEOTIDE SEQUENCE [LARGE SCALE GENOMIC DNA]</scope>
    <source>
        <strain evidence="1 2">S4060-1</strain>
    </source>
</reference>
<dbReference type="RefSeq" id="WP_063381422.1">
    <property type="nucleotide sequence ID" value="NZ_AUXX01000018.1"/>
</dbReference>
<comment type="caution">
    <text evidence="1">The sequence shown here is derived from an EMBL/GenBank/DDBJ whole genome shotgun (WGS) entry which is preliminary data.</text>
</comment>
<name>A0A167MER6_9GAMM</name>